<sequence length="123" mass="13895">MHTETPAAIGGGPAERLDGRRPLPRMTDMIPDDDIERLARKRAGAKLGWYAHALVYVAVNLALFAFSRYGWGQRPWSVFPLLGWGLGLALHGVSVFVLGTGSGLRERMVQRERERLQRERQER</sequence>
<dbReference type="Proteomes" id="UP000500755">
    <property type="component" value="Chromosome"/>
</dbReference>
<keyword evidence="2" id="KW-0812">Transmembrane</keyword>
<evidence type="ECO:0000256" key="2">
    <source>
        <dbReference type="SAM" id="Phobius"/>
    </source>
</evidence>
<feature type="domain" description="2TM" evidence="3">
    <location>
        <begin position="39"/>
        <end position="111"/>
    </location>
</feature>
<dbReference type="OMA" id="GAHWREA"/>
<accession>A0A858ZX19</accession>
<gene>
    <name evidence="4" type="ORF">HF896_15665</name>
</gene>
<feature type="transmembrane region" description="Helical" evidence="2">
    <location>
        <begin position="47"/>
        <end position="69"/>
    </location>
</feature>
<evidence type="ECO:0000259" key="3">
    <source>
        <dbReference type="Pfam" id="PF13239"/>
    </source>
</evidence>
<evidence type="ECO:0000256" key="1">
    <source>
        <dbReference type="SAM" id="MobiDB-lite"/>
    </source>
</evidence>
<evidence type="ECO:0000313" key="5">
    <source>
        <dbReference type="Proteomes" id="UP000500755"/>
    </source>
</evidence>
<organism evidence="4 5">
    <name type="scientific">Alicycliphilus denitrificans</name>
    <dbReference type="NCBI Taxonomy" id="179636"/>
    <lineage>
        <taxon>Bacteria</taxon>
        <taxon>Pseudomonadati</taxon>
        <taxon>Pseudomonadota</taxon>
        <taxon>Betaproteobacteria</taxon>
        <taxon>Burkholderiales</taxon>
        <taxon>Comamonadaceae</taxon>
        <taxon>Alicycliphilus</taxon>
    </lineage>
</organism>
<dbReference type="Pfam" id="PF13239">
    <property type="entry name" value="2TM"/>
    <property type="match status" value="1"/>
</dbReference>
<reference evidence="4 5" key="1">
    <citation type="submission" date="2020-05" db="EMBL/GenBank/DDBJ databases">
        <title>Complete genome sequence of Alicycliphilus denitrificans DP3.</title>
        <authorList>
            <person name="Chen X."/>
        </authorList>
    </citation>
    <scope>NUCLEOTIDE SEQUENCE [LARGE SCALE GENOMIC DNA]</scope>
    <source>
        <strain evidence="4 5">DP3</strain>
    </source>
</reference>
<dbReference type="EMBL" id="CP051298">
    <property type="protein sequence ID" value="QKD44951.1"/>
    <property type="molecule type" value="Genomic_DNA"/>
</dbReference>
<keyword evidence="2" id="KW-1133">Transmembrane helix</keyword>
<proteinExistence type="predicted"/>
<protein>
    <submittedName>
        <fullName evidence="4">Pr2TM family membrane protein</fullName>
    </submittedName>
</protein>
<name>A0A858ZX19_9BURK</name>
<dbReference type="RefSeq" id="WP_013519872.1">
    <property type="nucleotide sequence ID" value="NZ_CP051298.1"/>
</dbReference>
<feature type="region of interest" description="Disordered" evidence="1">
    <location>
        <begin position="1"/>
        <end position="25"/>
    </location>
</feature>
<dbReference type="AlphaFoldDB" id="A0A858ZX19"/>
<evidence type="ECO:0000313" key="4">
    <source>
        <dbReference type="EMBL" id="QKD44951.1"/>
    </source>
</evidence>
<feature type="transmembrane region" description="Helical" evidence="2">
    <location>
        <begin position="81"/>
        <end position="104"/>
    </location>
</feature>
<keyword evidence="2" id="KW-0472">Membrane</keyword>
<dbReference type="InterPro" id="IPR025698">
    <property type="entry name" value="2TM_dom"/>
</dbReference>